<evidence type="ECO:0000313" key="4">
    <source>
        <dbReference type="EMBL" id="XCO72956.1"/>
    </source>
</evidence>
<feature type="repeat" description="ANK" evidence="3">
    <location>
        <begin position="118"/>
        <end position="150"/>
    </location>
</feature>
<name>A0AAU8MN36_9RICK</name>
<dbReference type="SMART" id="SM00248">
    <property type="entry name" value="ANK"/>
    <property type="match status" value="3"/>
</dbReference>
<feature type="repeat" description="ANK" evidence="3">
    <location>
        <begin position="85"/>
        <end position="117"/>
    </location>
</feature>
<proteinExistence type="predicted"/>
<organism evidence="4">
    <name type="scientific">Wolbachia endosymbiont of Ephestia elutella</name>
    <dbReference type="NCBI Taxonomy" id="3231696"/>
    <lineage>
        <taxon>Bacteria</taxon>
        <taxon>Pseudomonadati</taxon>
        <taxon>Pseudomonadota</taxon>
        <taxon>Alphaproteobacteria</taxon>
        <taxon>Rickettsiales</taxon>
        <taxon>Anaplasmataceae</taxon>
        <taxon>Wolbachieae</taxon>
        <taxon>Wolbachia</taxon>
    </lineage>
</organism>
<dbReference type="InterPro" id="IPR036770">
    <property type="entry name" value="Ankyrin_rpt-contain_sf"/>
</dbReference>
<accession>A0AAU8MN36</accession>
<evidence type="ECO:0000256" key="2">
    <source>
        <dbReference type="ARBA" id="ARBA00023043"/>
    </source>
</evidence>
<keyword evidence="2 3" id="KW-0040">ANK repeat</keyword>
<keyword evidence="1" id="KW-0677">Repeat</keyword>
<dbReference type="SUPFAM" id="SSF48403">
    <property type="entry name" value="Ankyrin repeat"/>
    <property type="match status" value="1"/>
</dbReference>
<dbReference type="EMBL" id="CP159923">
    <property type="protein sequence ID" value="XCO72956.1"/>
    <property type="molecule type" value="Genomic_DNA"/>
</dbReference>
<evidence type="ECO:0000256" key="1">
    <source>
        <dbReference type="ARBA" id="ARBA00022737"/>
    </source>
</evidence>
<dbReference type="Gene3D" id="1.25.40.20">
    <property type="entry name" value="Ankyrin repeat-containing domain"/>
    <property type="match status" value="1"/>
</dbReference>
<dbReference type="InterPro" id="IPR002110">
    <property type="entry name" value="Ankyrin_rpt"/>
</dbReference>
<evidence type="ECO:0000256" key="3">
    <source>
        <dbReference type="PROSITE-ProRule" id="PRU00023"/>
    </source>
</evidence>
<dbReference type="PROSITE" id="PS50088">
    <property type="entry name" value="ANK_REPEAT"/>
    <property type="match status" value="3"/>
</dbReference>
<feature type="repeat" description="ANK" evidence="3">
    <location>
        <begin position="51"/>
        <end position="83"/>
    </location>
</feature>
<dbReference type="Pfam" id="PF00023">
    <property type="entry name" value="Ank"/>
    <property type="match status" value="1"/>
</dbReference>
<sequence length="351" mass="38844">MQGMQKRIKTENFVNELFIAIKEHSLLKANICIRSAVYMNLRKQIFIGEKYGMKPISFAVKENSLKILRFLVNNGANVNAASSESLRVALHVAAEYGREDAGQLLLSRYAKINLQDITGKVPLHLASFHCQVAMVELLIKHDANIYIRDAGGRIPLDVVGDDPKSICTSNTRQKIISTLKCADKEVNCQTLASRANPKVIEARNYFSYHDNSTNALSSAVKPSSFINSMFSYVRTSITAVLSSLFQSTPALPPAQQSIAHSTGSSIGSSQVDCNGIILLTAVAISKFTGKRYSMPLDDSLLTIRQVKERKLNSLERDVKMALSKCDKLHQYPESSLSNFTISKGVHHQKHL</sequence>
<protein>
    <submittedName>
        <fullName evidence="4">Ankyrin repeat domain-containing protein</fullName>
    </submittedName>
</protein>
<dbReference type="PANTHER" id="PTHR24198:SF165">
    <property type="entry name" value="ANKYRIN REPEAT-CONTAINING PROTEIN-RELATED"/>
    <property type="match status" value="1"/>
</dbReference>
<dbReference type="PROSITE" id="PS50297">
    <property type="entry name" value="ANK_REP_REGION"/>
    <property type="match status" value="2"/>
</dbReference>
<dbReference type="Pfam" id="PF12796">
    <property type="entry name" value="Ank_2"/>
    <property type="match status" value="1"/>
</dbReference>
<gene>
    <name evidence="4" type="ORF">ABS251_02410</name>
</gene>
<dbReference type="AlphaFoldDB" id="A0AAU8MN36"/>
<dbReference type="PANTHER" id="PTHR24198">
    <property type="entry name" value="ANKYRIN REPEAT AND PROTEIN KINASE DOMAIN-CONTAINING PROTEIN"/>
    <property type="match status" value="1"/>
</dbReference>
<reference evidence="4" key="1">
    <citation type="submission" date="2024-06" db="EMBL/GenBank/DDBJ databases">
        <authorList>
            <person name="Al-Khalidi N."/>
            <person name="Al-Zurfi S.M."/>
            <person name="Lahuf A."/>
        </authorList>
    </citation>
    <scope>NUCLEOTIDE SEQUENCE</scope>
    <source>
        <strain evidence="4">Karbala-1</strain>
    </source>
</reference>